<feature type="transmembrane region" description="Helical" evidence="6">
    <location>
        <begin position="343"/>
        <end position="366"/>
    </location>
</feature>
<dbReference type="Pfam" id="PF07690">
    <property type="entry name" value="MFS_1"/>
    <property type="match status" value="1"/>
</dbReference>
<feature type="transmembrane region" description="Helical" evidence="6">
    <location>
        <begin position="93"/>
        <end position="112"/>
    </location>
</feature>
<dbReference type="InterPro" id="IPR011701">
    <property type="entry name" value="MFS"/>
</dbReference>
<feature type="transmembrane region" description="Helical" evidence="6">
    <location>
        <begin position="65"/>
        <end position="86"/>
    </location>
</feature>
<feature type="transmembrane region" description="Helical" evidence="6">
    <location>
        <begin position="373"/>
        <end position="395"/>
    </location>
</feature>
<accession>A0A5C8ZJH7</accession>
<dbReference type="InterPro" id="IPR020846">
    <property type="entry name" value="MFS_dom"/>
</dbReference>
<evidence type="ECO:0000313" key="9">
    <source>
        <dbReference type="Proteomes" id="UP000321234"/>
    </source>
</evidence>
<gene>
    <name evidence="8" type="ORF">FMM08_00455</name>
</gene>
<evidence type="ECO:0000256" key="3">
    <source>
        <dbReference type="ARBA" id="ARBA00022989"/>
    </source>
</evidence>
<keyword evidence="3 6" id="KW-1133">Transmembrane helix</keyword>
<evidence type="ECO:0000256" key="5">
    <source>
        <dbReference type="SAM" id="MobiDB-lite"/>
    </source>
</evidence>
<feature type="region of interest" description="Disordered" evidence="5">
    <location>
        <begin position="1"/>
        <end position="22"/>
    </location>
</feature>
<comment type="caution">
    <text evidence="8">The sequence shown here is derived from an EMBL/GenBank/DDBJ whole genome shotgun (WGS) entry which is preliminary data.</text>
</comment>
<keyword evidence="9" id="KW-1185">Reference proteome</keyword>
<organism evidence="8 9">
    <name type="scientific">Quadrisphaera setariae</name>
    <dbReference type="NCBI Taxonomy" id="2593304"/>
    <lineage>
        <taxon>Bacteria</taxon>
        <taxon>Bacillati</taxon>
        <taxon>Actinomycetota</taxon>
        <taxon>Actinomycetes</taxon>
        <taxon>Kineosporiales</taxon>
        <taxon>Kineosporiaceae</taxon>
        <taxon>Quadrisphaera</taxon>
    </lineage>
</organism>
<evidence type="ECO:0000259" key="7">
    <source>
        <dbReference type="PROSITE" id="PS50850"/>
    </source>
</evidence>
<feature type="transmembrane region" description="Helical" evidence="6">
    <location>
        <begin position="407"/>
        <end position="425"/>
    </location>
</feature>
<name>A0A5C8ZJH7_9ACTN</name>
<evidence type="ECO:0000256" key="2">
    <source>
        <dbReference type="ARBA" id="ARBA00022692"/>
    </source>
</evidence>
<sequence>MSTTPSAAGVGAGPTRRSAPSQQVRAARTAVFVVFALNGIAFATWASRLPTTRDDLGLSQAQLGLLLLCIAVGSVTALPTAGPLAARIGTTRLVRLATVLGLGGLAWASFSASALHSVPLTVVGMVFMGVGIGAWDVGMNLEGALVEQHLGRAIMPAFHAGFSGGTVLSAGLGALMAWGDVPVWVHAAGVAVVSLALLWWSSGRFLPEGGRAPGAAGAGAASPAAQGATADPAATAGVAPARLSALGAWREPRTLLIGVLVLSAAFTEGTANDWMAIALVDGYGASAAVGAVGFAVFLSAMTAARLGGQWALDRWGRVPVLRATTGLGAVGALLVVFGEWLPLALVGAVLWGAGAALGFPVGISAAADDPQRAAVRVSVVTTIGYTAFLAGPPLLGFLGEHVGVLDSLLVVALVAVPSLLVSRVARPAAGSPGERRDAAGSTA</sequence>
<proteinExistence type="predicted"/>
<evidence type="ECO:0000256" key="4">
    <source>
        <dbReference type="ARBA" id="ARBA00023136"/>
    </source>
</evidence>
<dbReference type="PANTHER" id="PTHR23514">
    <property type="entry name" value="BYPASS OF STOP CODON PROTEIN 6"/>
    <property type="match status" value="1"/>
</dbReference>
<evidence type="ECO:0000313" key="8">
    <source>
        <dbReference type="EMBL" id="TXR57774.1"/>
    </source>
</evidence>
<dbReference type="PANTHER" id="PTHR23514:SF13">
    <property type="entry name" value="INNER MEMBRANE PROTEIN YBJJ"/>
    <property type="match status" value="1"/>
</dbReference>
<dbReference type="SUPFAM" id="SSF103473">
    <property type="entry name" value="MFS general substrate transporter"/>
    <property type="match status" value="1"/>
</dbReference>
<protein>
    <submittedName>
        <fullName evidence="8">MFS transporter</fullName>
    </submittedName>
</protein>
<feature type="domain" description="Major facilitator superfamily (MFS) profile" evidence="7">
    <location>
        <begin position="27"/>
        <end position="430"/>
    </location>
</feature>
<feature type="transmembrane region" description="Helical" evidence="6">
    <location>
        <begin position="254"/>
        <end position="271"/>
    </location>
</feature>
<feature type="transmembrane region" description="Helical" evidence="6">
    <location>
        <begin position="118"/>
        <end position="137"/>
    </location>
</feature>
<keyword evidence="2 6" id="KW-0812">Transmembrane</keyword>
<dbReference type="EMBL" id="VKAC01000001">
    <property type="protein sequence ID" value="TXR57774.1"/>
    <property type="molecule type" value="Genomic_DNA"/>
</dbReference>
<dbReference type="Proteomes" id="UP000321234">
    <property type="component" value="Unassembled WGS sequence"/>
</dbReference>
<dbReference type="CDD" id="cd17393">
    <property type="entry name" value="MFS_MosC_like"/>
    <property type="match status" value="1"/>
</dbReference>
<feature type="transmembrane region" description="Helical" evidence="6">
    <location>
        <begin position="183"/>
        <end position="201"/>
    </location>
</feature>
<dbReference type="InterPro" id="IPR051788">
    <property type="entry name" value="MFS_Transporter"/>
</dbReference>
<dbReference type="GO" id="GO:0005886">
    <property type="term" value="C:plasma membrane"/>
    <property type="evidence" value="ECO:0007669"/>
    <property type="project" value="UniProtKB-SubCell"/>
</dbReference>
<dbReference type="RefSeq" id="WP_147924399.1">
    <property type="nucleotide sequence ID" value="NZ_VKAC01000001.1"/>
</dbReference>
<dbReference type="AlphaFoldDB" id="A0A5C8ZJH7"/>
<dbReference type="GO" id="GO:0022857">
    <property type="term" value="F:transmembrane transporter activity"/>
    <property type="evidence" value="ECO:0007669"/>
    <property type="project" value="InterPro"/>
</dbReference>
<reference evidence="8 9" key="1">
    <citation type="submission" date="2019-07" db="EMBL/GenBank/DDBJ databases">
        <title>Quadrisphaera sp. strain DD2A genome sequencing and assembly.</title>
        <authorList>
            <person name="Kim I."/>
        </authorList>
    </citation>
    <scope>NUCLEOTIDE SEQUENCE [LARGE SCALE GENOMIC DNA]</scope>
    <source>
        <strain evidence="8 9">DD2A</strain>
    </source>
</reference>
<keyword evidence="4 6" id="KW-0472">Membrane</keyword>
<evidence type="ECO:0000256" key="6">
    <source>
        <dbReference type="SAM" id="Phobius"/>
    </source>
</evidence>
<dbReference type="InterPro" id="IPR036259">
    <property type="entry name" value="MFS_trans_sf"/>
</dbReference>
<feature type="transmembrane region" description="Helical" evidence="6">
    <location>
        <begin position="319"/>
        <end position="337"/>
    </location>
</feature>
<dbReference type="Gene3D" id="1.20.1250.20">
    <property type="entry name" value="MFS general substrate transporter like domains"/>
    <property type="match status" value="2"/>
</dbReference>
<feature type="transmembrane region" description="Helical" evidence="6">
    <location>
        <begin position="26"/>
        <end position="45"/>
    </location>
</feature>
<comment type="subcellular location">
    <subcellularLocation>
        <location evidence="1">Cell membrane</location>
        <topology evidence="1">Multi-pass membrane protein</topology>
    </subcellularLocation>
</comment>
<dbReference type="OrthoDB" id="9809599at2"/>
<evidence type="ECO:0000256" key="1">
    <source>
        <dbReference type="ARBA" id="ARBA00004651"/>
    </source>
</evidence>
<feature type="transmembrane region" description="Helical" evidence="6">
    <location>
        <begin position="157"/>
        <end position="177"/>
    </location>
</feature>
<feature type="transmembrane region" description="Helical" evidence="6">
    <location>
        <begin position="283"/>
        <end position="307"/>
    </location>
</feature>
<dbReference type="PROSITE" id="PS50850">
    <property type="entry name" value="MFS"/>
    <property type="match status" value="1"/>
</dbReference>